<sequence length="175" mass="19659">MFPIFPSECNGWSSCWPLVPSASSILSWRARPLVSGKNRRAIIAARIPRVANGMIIAFLPATSTQCCALVLVFRPRPRLRPRPRTTRTRTKGREKDEDEYEPISGSYYEDEDEYERILKVGTRTSTKNRICVQKVTAVAQLLSYKTITANPCGAKALLFVITCASDPKSLNSKHR</sequence>
<feature type="compositionally biased region" description="Basic residues" evidence="1">
    <location>
        <begin position="80"/>
        <end position="92"/>
    </location>
</feature>
<dbReference type="AlphaFoldDB" id="A0A915EPZ0"/>
<dbReference type="Proteomes" id="UP000887574">
    <property type="component" value="Unplaced"/>
</dbReference>
<dbReference type="WBParaSite" id="jg8247">
    <property type="protein sequence ID" value="jg8247"/>
    <property type="gene ID" value="jg8247"/>
</dbReference>
<organism evidence="2 3">
    <name type="scientific">Ditylenchus dipsaci</name>
    <dbReference type="NCBI Taxonomy" id="166011"/>
    <lineage>
        <taxon>Eukaryota</taxon>
        <taxon>Metazoa</taxon>
        <taxon>Ecdysozoa</taxon>
        <taxon>Nematoda</taxon>
        <taxon>Chromadorea</taxon>
        <taxon>Rhabditida</taxon>
        <taxon>Tylenchina</taxon>
        <taxon>Tylenchomorpha</taxon>
        <taxon>Sphaerularioidea</taxon>
        <taxon>Anguinidae</taxon>
        <taxon>Anguininae</taxon>
        <taxon>Ditylenchus</taxon>
    </lineage>
</organism>
<proteinExistence type="predicted"/>
<evidence type="ECO:0000256" key="1">
    <source>
        <dbReference type="SAM" id="MobiDB-lite"/>
    </source>
</evidence>
<evidence type="ECO:0000313" key="2">
    <source>
        <dbReference type="Proteomes" id="UP000887574"/>
    </source>
</evidence>
<keyword evidence="2" id="KW-1185">Reference proteome</keyword>
<feature type="region of interest" description="Disordered" evidence="1">
    <location>
        <begin position="80"/>
        <end position="101"/>
    </location>
</feature>
<evidence type="ECO:0000313" key="3">
    <source>
        <dbReference type="WBParaSite" id="jg8247"/>
    </source>
</evidence>
<protein>
    <submittedName>
        <fullName evidence="3">Uncharacterized protein</fullName>
    </submittedName>
</protein>
<name>A0A915EPZ0_9BILA</name>
<reference evidence="3" key="1">
    <citation type="submission" date="2022-11" db="UniProtKB">
        <authorList>
            <consortium name="WormBaseParasite"/>
        </authorList>
    </citation>
    <scope>IDENTIFICATION</scope>
</reference>
<accession>A0A915EPZ0</accession>